<dbReference type="EMBL" id="JABFAI010000294">
    <property type="protein sequence ID" value="KAF4947159.1"/>
    <property type="molecule type" value="Genomic_DNA"/>
</dbReference>
<comment type="caution">
    <text evidence="1">The sequence shown here is derived from an EMBL/GenBank/DDBJ whole genome shotgun (WGS) entry which is preliminary data.</text>
</comment>
<reference evidence="1" key="2">
    <citation type="submission" date="2020-05" db="EMBL/GenBank/DDBJ databases">
        <authorList>
            <person name="Kim H.-S."/>
            <person name="Proctor R.H."/>
            <person name="Brown D.W."/>
        </authorList>
    </citation>
    <scope>NUCLEOTIDE SEQUENCE</scope>
    <source>
        <strain evidence="1">NRRL 45417</strain>
    </source>
</reference>
<dbReference type="AlphaFoldDB" id="A0A8H4SX99"/>
<reference evidence="1" key="1">
    <citation type="journal article" date="2020" name="BMC Genomics">
        <title>Correction to: Identification and distribution of gene clusters required for synthesis of sphingolipid metabolism inhibitors in diverse species of the filamentous fungus Fusarium.</title>
        <authorList>
            <person name="Kim H.S."/>
            <person name="Lohmar J.M."/>
            <person name="Busman M."/>
            <person name="Brown D.W."/>
            <person name="Naumann T.A."/>
            <person name="Divon H.H."/>
            <person name="Lysoe E."/>
            <person name="Uhlig S."/>
            <person name="Proctor R.H."/>
        </authorList>
    </citation>
    <scope>NUCLEOTIDE SEQUENCE</scope>
    <source>
        <strain evidence="1">NRRL 45417</strain>
    </source>
</reference>
<organism evidence="1 2">
    <name type="scientific">Fusarium gaditjirri</name>
    <dbReference type="NCBI Taxonomy" id="282569"/>
    <lineage>
        <taxon>Eukaryota</taxon>
        <taxon>Fungi</taxon>
        <taxon>Dikarya</taxon>
        <taxon>Ascomycota</taxon>
        <taxon>Pezizomycotina</taxon>
        <taxon>Sordariomycetes</taxon>
        <taxon>Hypocreomycetidae</taxon>
        <taxon>Hypocreales</taxon>
        <taxon>Nectriaceae</taxon>
        <taxon>Fusarium</taxon>
        <taxon>Fusarium nisikadoi species complex</taxon>
    </lineage>
</organism>
<name>A0A8H4SX99_9HYPO</name>
<dbReference type="OrthoDB" id="3261350at2759"/>
<gene>
    <name evidence="1" type="ORF">FGADI_10615</name>
</gene>
<dbReference type="Proteomes" id="UP000604273">
    <property type="component" value="Unassembled WGS sequence"/>
</dbReference>
<sequence length="184" mass="20209">MDSVINGKKPEVDLAFGMIQRDSMERVERSKEAMRNSAIDKPSGDGEVYGVSLTPKTWAISLSVFSDTNFEVQRGVKVSPGSSRIHEMIKNWEDDKSGEWAFPAYPTSFIVAANTTIEFKGETRAIEELWRASGESVGYGPWSVSCSAAAEQTRVDSTPTGCNIKFGAPQIIAWVNQITPSLPR</sequence>
<evidence type="ECO:0000313" key="1">
    <source>
        <dbReference type="EMBL" id="KAF4947159.1"/>
    </source>
</evidence>
<protein>
    <submittedName>
        <fullName evidence="1">Uncharacterized protein</fullName>
    </submittedName>
</protein>
<accession>A0A8H4SX99</accession>
<proteinExistence type="predicted"/>
<evidence type="ECO:0000313" key="2">
    <source>
        <dbReference type="Proteomes" id="UP000604273"/>
    </source>
</evidence>
<keyword evidence="2" id="KW-1185">Reference proteome</keyword>